<evidence type="ECO:0000259" key="6">
    <source>
        <dbReference type="PROSITE" id="PS50234"/>
    </source>
</evidence>
<dbReference type="EMBL" id="OJIN01000130">
    <property type="protein sequence ID" value="SPD74209.1"/>
    <property type="molecule type" value="Genomic_DNA"/>
</dbReference>
<feature type="transmembrane region" description="Helical" evidence="5">
    <location>
        <begin position="325"/>
        <end position="347"/>
    </location>
</feature>
<keyword evidence="2 5" id="KW-0812">Transmembrane</keyword>
<keyword evidence="1" id="KW-1003">Cell membrane</keyword>
<keyword evidence="3 5" id="KW-1133">Transmembrane helix</keyword>
<feature type="domain" description="VWFA" evidence="6">
    <location>
        <begin position="87"/>
        <end position="305"/>
    </location>
</feature>
<dbReference type="InterPro" id="IPR024163">
    <property type="entry name" value="Aerotolerance_reg_N"/>
</dbReference>
<dbReference type="Pfam" id="PF00092">
    <property type="entry name" value="VWA"/>
    <property type="match status" value="1"/>
</dbReference>
<evidence type="ECO:0000256" key="4">
    <source>
        <dbReference type="ARBA" id="ARBA00023136"/>
    </source>
</evidence>
<dbReference type="PANTHER" id="PTHR22550">
    <property type="entry name" value="SPORE GERMINATION PROTEIN"/>
    <property type="match status" value="1"/>
</dbReference>
<evidence type="ECO:0000256" key="5">
    <source>
        <dbReference type="SAM" id="Phobius"/>
    </source>
</evidence>
<organism evidence="7">
    <name type="scientific">uncultured Desulfobacterium sp</name>
    <dbReference type="NCBI Taxonomy" id="201089"/>
    <lineage>
        <taxon>Bacteria</taxon>
        <taxon>Pseudomonadati</taxon>
        <taxon>Thermodesulfobacteriota</taxon>
        <taxon>Desulfobacteria</taxon>
        <taxon>Desulfobacterales</taxon>
        <taxon>Desulfobacteriaceae</taxon>
        <taxon>Desulfobacterium</taxon>
        <taxon>environmental samples</taxon>
    </lineage>
</organism>
<dbReference type="InterPro" id="IPR011933">
    <property type="entry name" value="Double_TM_dom"/>
</dbReference>
<reference evidence="7" key="1">
    <citation type="submission" date="2018-01" db="EMBL/GenBank/DDBJ databases">
        <authorList>
            <person name="Regsiter A."/>
            <person name="William W."/>
        </authorList>
    </citation>
    <scope>NUCLEOTIDE SEQUENCE</scope>
    <source>
        <strain evidence="7">TRIP AH-1</strain>
    </source>
</reference>
<evidence type="ECO:0000256" key="3">
    <source>
        <dbReference type="ARBA" id="ARBA00022989"/>
    </source>
</evidence>
<dbReference type="PANTHER" id="PTHR22550:SF5">
    <property type="entry name" value="LEUCINE ZIPPER PROTEIN 4"/>
    <property type="match status" value="1"/>
</dbReference>
<dbReference type="AlphaFoldDB" id="A0A445MXS2"/>
<protein>
    <submittedName>
        <fullName evidence="7">BatA protein</fullName>
    </submittedName>
</protein>
<proteinExistence type="predicted"/>
<name>A0A445MXS2_9BACT</name>
<feature type="transmembrane region" description="Helical" evidence="5">
    <location>
        <begin position="6"/>
        <end position="24"/>
    </location>
</feature>
<evidence type="ECO:0000313" key="7">
    <source>
        <dbReference type="EMBL" id="SPD74209.1"/>
    </source>
</evidence>
<dbReference type="Gene3D" id="3.40.50.410">
    <property type="entry name" value="von Willebrand factor, type A domain"/>
    <property type="match status" value="1"/>
</dbReference>
<dbReference type="InterPro" id="IPR050768">
    <property type="entry name" value="UPF0353/GerABKA_families"/>
</dbReference>
<dbReference type="NCBIfam" id="TIGR02226">
    <property type="entry name" value="two_anch"/>
    <property type="match status" value="1"/>
</dbReference>
<evidence type="ECO:0000256" key="1">
    <source>
        <dbReference type="ARBA" id="ARBA00022475"/>
    </source>
</evidence>
<dbReference type="SUPFAM" id="SSF53300">
    <property type="entry name" value="vWA-like"/>
    <property type="match status" value="1"/>
</dbReference>
<dbReference type="PROSITE" id="PS50234">
    <property type="entry name" value="VWFA"/>
    <property type="match status" value="1"/>
</dbReference>
<sequence>MRFESPWIFLLLLIIPLLIWIRVFRIKGGAVRFSTVEHAAKAAISLRQRLLWIPTLLRILALAFLVIALARPQAGREEIRDISKGIAIEMVVDRSSSMGAELEYKGQQLNRLEVVKRVFNEFVMGGGQKLKGRPNDLIGMITFARYPDTVCPLTLAHGALPAFLKSVNLVQTQAEDGTAIGDALALAAARLKTAEESLRREKAISDNYQIKSKVIVLLSDGENNCGKRTPLQAAEMAASWGIKVYTVAISGGDAVTAIQTPFGVYKVPMAQRVDTKAMEVIAEKTGGFFRKAEDAESLLNIYEEIDKMEKSEIESVRYIDYKESFVYFALAGIFFLVCEVVLNSTVFRKIP</sequence>
<feature type="transmembrane region" description="Helical" evidence="5">
    <location>
        <begin position="50"/>
        <end position="70"/>
    </location>
</feature>
<evidence type="ECO:0000256" key="2">
    <source>
        <dbReference type="ARBA" id="ARBA00022692"/>
    </source>
</evidence>
<gene>
    <name evidence="7" type="ORF">PITCH_A2150006</name>
</gene>
<dbReference type="SMART" id="SM00327">
    <property type="entry name" value="VWA"/>
    <property type="match status" value="1"/>
</dbReference>
<dbReference type="InterPro" id="IPR036465">
    <property type="entry name" value="vWFA_dom_sf"/>
</dbReference>
<keyword evidence="4 5" id="KW-0472">Membrane</keyword>
<accession>A0A445MXS2</accession>
<dbReference type="Pfam" id="PF07584">
    <property type="entry name" value="BatA"/>
    <property type="match status" value="1"/>
</dbReference>
<dbReference type="InterPro" id="IPR002035">
    <property type="entry name" value="VWF_A"/>
</dbReference>